<keyword evidence="2" id="KW-1185">Reference proteome</keyword>
<dbReference type="EMBL" id="JAUJYN010000002">
    <property type="protein sequence ID" value="KAK1278083.1"/>
    <property type="molecule type" value="Genomic_DNA"/>
</dbReference>
<evidence type="ECO:0000313" key="1">
    <source>
        <dbReference type="EMBL" id="KAK1278083.1"/>
    </source>
</evidence>
<comment type="caution">
    <text evidence="1">The sequence shown here is derived from an EMBL/GenBank/DDBJ whole genome shotgun (WGS) entry which is preliminary data.</text>
</comment>
<dbReference type="Proteomes" id="UP001179952">
    <property type="component" value="Unassembled WGS sequence"/>
</dbReference>
<proteinExistence type="predicted"/>
<reference evidence="1" key="2">
    <citation type="submission" date="2023-06" db="EMBL/GenBank/DDBJ databases">
        <authorList>
            <person name="Ma L."/>
            <person name="Liu K.-W."/>
            <person name="Li Z."/>
            <person name="Hsiao Y.-Y."/>
            <person name="Qi Y."/>
            <person name="Fu T."/>
            <person name="Tang G."/>
            <person name="Zhang D."/>
            <person name="Sun W.-H."/>
            <person name="Liu D.-K."/>
            <person name="Li Y."/>
            <person name="Chen G.-Z."/>
            <person name="Liu X.-D."/>
            <person name="Liao X.-Y."/>
            <person name="Jiang Y.-T."/>
            <person name="Yu X."/>
            <person name="Hao Y."/>
            <person name="Huang J."/>
            <person name="Zhao X.-W."/>
            <person name="Ke S."/>
            <person name="Chen Y.-Y."/>
            <person name="Wu W.-L."/>
            <person name="Hsu J.-L."/>
            <person name="Lin Y.-F."/>
            <person name="Huang M.-D."/>
            <person name="Li C.-Y."/>
            <person name="Huang L."/>
            <person name="Wang Z.-W."/>
            <person name="Zhao X."/>
            <person name="Zhong W.-Y."/>
            <person name="Peng D.-H."/>
            <person name="Ahmad S."/>
            <person name="Lan S."/>
            <person name="Zhang J.-S."/>
            <person name="Tsai W.-C."/>
            <person name="Van De Peer Y."/>
            <person name="Liu Z.-J."/>
        </authorList>
    </citation>
    <scope>NUCLEOTIDE SEQUENCE</scope>
    <source>
        <strain evidence="1">SCP</strain>
        <tissue evidence="1">Leaves</tissue>
    </source>
</reference>
<gene>
    <name evidence="1" type="ORF">QJS04_geneDACA019657</name>
</gene>
<dbReference type="AlphaFoldDB" id="A0AAV9BMW5"/>
<evidence type="ECO:0000313" key="2">
    <source>
        <dbReference type="Proteomes" id="UP001179952"/>
    </source>
</evidence>
<reference evidence="1" key="1">
    <citation type="journal article" date="2023" name="Nat. Commun.">
        <title>Diploid and tetraploid genomes of Acorus and the evolution of monocots.</title>
        <authorList>
            <person name="Ma L."/>
            <person name="Liu K.W."/>
            <person name="Li Z."/>
            <person name="Hsiao Y.Y."/>
            <person name="Qi Y."/>
            <person name="Fu T."/>
            <person name="Tang G.D."/>
            <person name="Zhang D."/>
            <person name="Sun W.H."/>
            <person name="Liu D.K."/>
            <person name="Li Y."/>
            <person name="Chen G.Z."/>
            <person name="Liu X.D."/>
            <person name="Liao X.Y."/>
            <person name="Jiang Y.T."/>
            <person name="Yu X."/>
            <person name="Hao Y."/>
            <person name="Huang J."/>
            <person name="Zhao X.W."/>
            <person name="Ke S."/>
            <person name="Chen Y.Y."/>
            <person name="Wu W.L."/>
            <person name="Hsu J.L."/>
            <person name="Lin Y.F."/>
            <person name="Huang M.D."/>
            <person name="Li C.Y."/>
            <person name="Huang L."/>
            <person name="Wang Z.W."/>
            <person name="Zhao X."/>
            <person name="Zhong W.Y."/>
            <person name="Peng D.H."/>
            <person name="Ahmad S."/>
            <person name="Lan S."/>
            <person name="Zhang J.S."/>
            <person name="Tsai W.C."/>
            <person name="Van de Peer Y."/>
            <person name="Liu Z.J."/>
        </authorList>
    </citation>
    <scope>NUCLEOTIDE SEQUENCE</scope>
    <source>
        <strain evidence="1">SCP</strain>
    </source>
</reference>
<organism evidence="1 2">
    <name type="scientific">Acorus gramineus</name>
    <name type="common">Dwarf sweet flag</name>
    <dbReference type="NCBI Taxonomy" id="55184"/>
    <lineage>
        <taxon>Eukaryota</taxon>
        <taxon>Viridiplantae</taxon>
        <taxon>Streptophyta</taxon>
        <taxon>Embryophyta</taxon>
        <taxon>Tracheophyta</taxon>
        <taxon>Spermatophyta</taxon>
        <taxon>Magnoliopsida</taxon>
        <taxon>Liliopsida</taxon>
        <taxon>Acoraceae</taxon>
        <taxon>Acorus</taxon>
    </lineage>
</organism>
<name>A0AAV9BMW5_ACOGR</name>
<protein>
    <submittedName>
        <fullName evidence="1">E3 ubiquitin-protein ligase SINAT5</fullName>
    </submittedName>
</protein>
<accession>A0AAV9BMW5</accession>
<sequence>MLVGSAVIVFSLEMSSVPSSAGLGVFEMGTSGVSAGISPTTSMHELLECPICTNSMYS</sequence>